<evidence type="ECO:0000256" key="3">
    <source>
        <dbReference type="ARBA" id="ARBA00022772"/>
    </source>
</evidence>
<dbReference type="Proteomes" id="UP001460270">
    <property type="component" value="Unassembled WGS sequence"/>
</dbReference>
<comment type="cofactor">
    <cofactor evidence="6">
        <name>Cu cation</name>
        <dbReference type="ChEBI" id="CHEBI:23378"/>
    </cofactor>
    <text evidence="6">Contains 1 topaquinone per subunit.</text>
</comment>
<name>A0AAW0MND4_9GOBI</name>
<dbReference type="GO" id="GO:0005507">
    <property type="term" value="F:copper ion binding"/>
    <property type="evidence" value="ECO:0007669"/>
    <property type="project" value="InterPro"/>
</dbReference>
<organism evidence="8 9">
    <name type="scientific">Mugilogobius chulae</name>
    <name type="common">yellowstripe goby</name>
    <dbReference type="NCBI Taxonomy" id="88201"/>
    <lineage>
        <taxon>Eukaryota</taxon>
        <taxon>Metazoa</taxon>
        <taxon>Chordata</taxon>
        <taxon>Craniata</taxon>
        <taxon>Vertebrata</taxon>
        <taxon>Euteleostomi</taxon>
        <taxon>Actinopterygii</taxon>
        <taxon>Neopterygii</taxon>
        <taxon>Teleostei</taxon>
        <taxon>Neoteleostei</taxon>
        <taxon>Acanthomorphata</taxon>
        <taxon>Gobiaria</taxon>
        <taxon>Gobiiformes</taxon>
        <taxon>Gobioidei</taxon>
        <taxon>Gobiidae</taxon>
        <taxon>Gobionellinae</taxon>
        <taxon>Mugilogobius</taxon>
    </lineage>
</organism>
<evidence type="ECO:0000313" key="9">
    <source>
        <dbReference type="Proteomes" id="UP001460270"/>
    </source>
</evidence>
<keyword evidence="2 6" id="KW-0479">Metal-binding</keyword>
<dbReference type="SUPFAM" id="SSF54416">
    <property type="entry name" value="Amine oxidase N-terminal region"/>
    <property type="match status" value="1"/>
</dbReference>
<proteinExistence type="inferred from homology"/>
<evidence type="ECO:0000256" key="2">
    <source>
        <dbReference type="ARBA" id="ARBA00022723"/>
    </source>
</evidence>
<comment type="PTM">
    <text evidence="6">Topaquinone (TPQ) is generated by copper-dependent autoxidation of a specific tyrosyl residue.</text>
</comment>
<dbReference type="AlphaFoldDB" id="A0AAW0MND4"/>
<keyword evidence="3 6" id="KW-0801">TPQ</keyword>
<keyword evidence="5 6" id="KW-0186">Copper</keyword>
<evidence type="ECO:0000256" key="5">
    <source>
        <dbReference type="ARBA" id="ARBA00023008"/>
    </source>
</evidence>
<dbReference type="EMBL" id="JBBPFD010000213">
    <property type="protein sequence ID" value="KAK7879696.1"/>
    <property type="molecule type" value="Genomic_DNA"/>
</dbReference>
<dbReference type="GO" id="GO:0005886">
    <property type="term" value="C:plasma membrane"/>
    <property type="evidence" value="ECO:0007669"/>
    <property type="project" value="TreeGrafter"/>
</dbReference>
<keyword evidence="4 6" id="KW-0560">Oxidoreductase</keyword>
<comment type="similarity">
    <text evidence="1 6">Belongs to the copper/topaquinone oxidase family.</text>
</comment>
<dbReference type="GO" id="GO:0008131">
    <property type="term" value="F:primary methylamine oxidase activity"/>
    <property type="evidence" value="ECO:0007669"/>
    <property type="project" value="InterPro"/>
</dbReference>
<gene>
    <name evidence="8" type="ORF">WMY93_033597</name>
</gene>
<dbReference type="GO" id="GO:0009308">
    <property type="term" value="P:amine metabolic process"/>
    <property type="evidence" value="ECO:0007669"/>
    <property type="project" value="UniProtKB-UniRule"/>
</dbReference>
<dbReference type="InterPro" id="IPR036460">
    <property type="entry name" value="Cu_amine_oxidase_C_sf"/>
</dbReference>
<evidence type="ECO:0000256" key="6">
    <source>
        <dbReference type="RuleBase" id="RU000672"/>
    </source>
</evidence>
<sequence length="317" mass="36443">MSRVKCTGEHKTWSSFCRDLSGYYLQPVGFEELVNHLNTNVSRWRVERLFYNGQYFMSVEELWDAYSTGTVDKIVKTLWEDYGSLKPRTRPLQLGPQLMSPEGARYSVRHNQVLYLDWSFAFGLSAVTGMRVFDVRFRNEHILYELSVQEAMSVYGSVTPGMGMTKFLDSSLRLDYCNSLLTGLSKRAVKQLQYIQNAAAPVLTKTRKYNHISPVLRSLHWLPVTQRIDFKTVLLVFKSLHGLAPKYISDMLVRYEASRTLRTSGTGLLLVPRVRTKHGPESGLTWTRVRTKHGESAFQFYAAQIWNSLPVTDRPPL</sequence>
<dbReference type="Gene3D" id="2.70.98.20">
    <property type="entry name" value="Copper amine oxidase, catalytic domain"/>
    <property type="match status" value="1"/>
</dbReference>
<evidence type="ECO:0000256" key="1">
    <source>
        <dbReference type="ARBA" id="ARBA00007983"/>
    </source>
</evidence>
<reference evidence="9" key="1">
    <citation type="submission" date="2024-04" db="EMBL/GenBank/DDBJ databases">
        <title>Salinicola lusitanus LLJ914,a marine bacterium isolated from the Okinawa Trough.</title>
        <authorList>
            <person name="Li J."/>
        </authorList>
    </citation>
    <scope>NUCLEOTIDE SEQUENCE [LARGE SCALE GENOMIC DNA]</scope>
</reference>
<keyword evidence="9" id="KW-1185">Reference proteome</keyword>
<dbReference type="SUPFAM" id="SSF49998">
    <property type="entry name" value="Amine oxidase catalytic domain"/>
    <property type="match status" value="1"/>
</dbReference>
<evidence type="ECO:0000256" key="4">
    <source>
        <dbReference type="ARBA" id="ARBA00023002"/>
    </source>
</evidence>
<protein>
    <recommendedName>
        <fullName evidence="6">Amine oxidase</fullName>
        <ecNumber evidence="6">1.4.3.-</ecNumber>
    </recommendedName>
</protein>
<dbReference type="Pfam" id="PF01179">
    <property type="entry name" value="Cu_amine_oxid"/>
    <property type="match status" value="1"/>
</dbReference>
<dbReference type="Gene3D" id="3.10.450.40">
    <property type="match status" value="1"/>
</dbReference>
<evidence type="ECO:0000259" key="7">
    <source>
        <dbReference type="Pfam" id="PF01179"/>
    </source>
</evidence>
<evidence type="ECO:0000313" key="8">
    <source>
        <dbReference type="EMBL" id="KAK7879696.1"/>
    </source>
</evidence>
<dbReference type="PANTHER" id="PTHR10638:SF4">
    <property type="entry name" value="RETINA-SPECIFIC COPPER AMINE OXIDASE"/>
    <property type="match status" value="1"/>
</dbReference>
<dbReference type="PANTHER" id="PTHR10638">
    <property type="entry name" value="COPPER AMINE OXIDASE"/>
    <property type="match status" value="1"/>
</dbReference>
<dbReference type="InterPro" id="IPR016182">
    <property type="entry name" value="Cu_amine_oxidase_N-reg"/>
</dbReference>
<accession>A0AAW0MND4</accession>
<dbReference type="GO" id="GO:0048038">
    <property type="term" value="F:quinone binding"/>
    <property type="evidence" value="ECO:0007669"/>
    <property type="project" value="InterPro"/>
</dbReference>
<dbReference type="InterPro" id="IPR000269">
    <property type="entry name" value="Cu_amine_oxidase"/>
</dbReference>
<dbReference type="EC" id="1.4.3.-" evidence="6"/>
<comment type="caution">
    <text evidence="8">The sequence shown here is derived from an EMBL/GenBank/DDBJ whole genome shotgun (WGS) entry which is preliminary data.</text>
</comment>
<dbReference type="PRINTS" id="PR00766">
    <property type="entry name" value="CUDAOXIDASE"/>
</dbReference>
<feature type="domain" description="Copper amine oxidase catalytic" evidence="7">
    <location>
        <begin position="97"/>
        <end position="172"/>
    </location>
</feature>
<dbReference type="InterPro" id="IPR015798">
    <property type="entry name" value="Cu_amine_oxidase_C"/>
</dbReference>